<dbReference type="Pfam" id="PF04072">
    <property type="entry name" value="LCM"/>
    <property type="match status" value="1"/>
</dbReference>
<proteinExistence type="inferred from homology"/>
<dbReference type="SUPFAM" id="SSF53335">
    <property type="entry name" value="S-adenosyl-L-methionine-dependent methyltransferases"/>
    <property type="match status" value="1"/>
</dbReference>
<reference evidence="7 8" key="1">
    <citation type="journal article" date="2019" name="Int. J. Syst. Evol. Microbiol.">
        <title>The Global Catalogue of Microorganisms (GCM) 10K type strain sequencing project: providing services to taxonomists for standard genome sequencing and annotation.</title>
        <authorList>
            <consortium name="The Broad Institute Genomics Platform"/>
            <consortium name="The Broad Institute Genome Sequencing Center for Infectious Disease"/>
            <person name="Wu L."/>
            <person name="Ma J."/>
        </authorList>
    </citation>
    <scope>NUCLEOTIDE SEQUENCE [LARGE SCALE GENOMIC DNA]</scope>
    <source>
        <strain evidence="7 8">JCM 9383</strain>
    </source>
</reference>
<evidence type="ECO:0000313" key="7">
    <source>
        <dbReference type="EMBL" id="GAA2777161.1"/>
    </source>
</evidence>
<evidence type="ECO:0000256" key="3">
    <source>
        <dbReference type="ARBA" id="ARBA00022603"/>
    </source>
</evidence>
<comment type="caution">
    <text evidence="7">The sequence shown here is derived from an EMBL/GenBank/DDBJ whole genome shotgun (WGS) entry which is preliminary data.</text>
</comment>
<organism evidence="7 8">
    <name type="scientific">Saccharopolyspora taberi</name>
    <dbReference type="NCBI Taxonomy" id="60895"/>
    <lineage>
        <taxon>Bacteria</taxon>
        <taxon>Bacillati</taxon>
        <taxon>Actinomycetota</taxon>
        <taxon>Actinomycetes</taxon>
        <taxon>Pseudonocardiales</taxon>
        <taxon>Pseudonocardiaceae</taxon>
        <taxon>Saccharopolyspora</taxon>
    </lineage>
</organism>
<dbReference type="InterPro" id="IPR011610">
    <property type="entry name" value="SAM_mthyl_Trfase_ML2640-like"/>
</dbReference>
<dbReference type="InterPro" id="IPR007213">
    <property type="entry name" value="Ppm1/Ppm2/Tcmp"/>
</dbReference>
<keyword evidence="4" id="KW-0808">Transferase</keyword>
<evidence type="ECO:0000256" key="4">
    <source>
        <dbReference type="ARBA" id="ARBA00022679"/>
    </source>
</evidence>
<comment type="function">
    <text evidence="1 6">Exhibits S-adenosyl-L-methionine-dependent methyltransferase activity.</text>
</comment>
<gene>
    <name evidence="7" type="ORF">GCM10010470_07700</name>
</gene>
<evidence type="ECO:0000313" key="8">
    <source>
        <dbReference type="Proteomes" id="UP001500979"/>
    </source>
</evidence>
<dbReference type="PANTHER" id="PTHR43619">
    <property type="entry name" value="S-ADENOSYL-L-METHIONINE-DEPENDENT METHYLTRANSFERASE YKTD-RELATED"/>
    <property type="match status" value="1"/>
</dbReference>
<protein>
    <recommendedName>
        <fullName evidence="6">S-adenosyl-L-methionine-dependent methyltransferase</fullName>
        <ecNumber evidence="6">2.1.1.-</ecNumber>
    </recommendedName>
</protein>
<dbReference type="Proteomes" id="UP001500979">
    <property type="component" value="Unassembled WGS sequence"/>
</dbReference>
<dbReference type="PANTHER" id="PTHR43619:SF2">
    <property type="entry name" value="S-ADENOSYL-L-METHIONINE-DEPENDENT METHYLTRANSFERASES SUPERFAMILY PROTEIN"/>
    <property type="match status" value="1"/>
</dbReference>
<keyword evidence="8" id="KW-1185">Reference proteome</keyword>
<evidence type="ECO:0000256" key="2">
    <source>
        <dbReference type="ARBA" id="ARBA00008138"/>
    </source>
</evidence>
<dbReference type="GO" id="GO:0008168">
    <property type="term" value="F:methyltransferase activity"/>
    <property type="evidence" value="ECO:0007669"/>
    <property type="project" value="UniProtKB-KW"/>
</dbReference>
<keyword evidence="3 6" id="KW-0489">Methyltransferase</keyword>
<evidence type="ECO:0000256" key="6">
    <source>
        <dbReference type="RuleBase" id="RU362030"/>
    </source>
</evidence>
<keyword evidence="5 6" id="KW-0949">S-adenosyl-L-methionine</keyword>
<comment type="similarity">
    <text evidence="2 6">Belongs to the UPF0677 family.</text>
</comment>
<dbReference type="InterPro" id="IPR029063">
    <property type="entry name" value="SAM-dependent_MTases_sf"/>
</dbReference>
<dbReference type="EMBL" id="BAAAUX010000003">
    <property type="protein sequence ID" value="GAA2777161.1"/>
    <property type="molecule type" value="Genomic_DNA"/>
</dbReference>
<dbReference type="EC" id="2.1.1.-" evidence="6"/>
<dbReference type="Gene3D" id="3.40.50.150">
    <property type="entry name" value="Vaccinia Virus protein VP39"/>
    <property type="match status" value="1"/>
</dbReference>
<dbReference type="GO" id="GO:0032259">
    <property type="term" value="P:methylation"/>
    <property type="evidence" value="ECO:0007669"/>
    <property type="project" value="UniProtKB-KW"/>
</dbReference>
<dbReference type="RefSeq" id="WP_344677947.1">
    <property type="nucleotide sequence ID" value="NZ_BAAAUX010000003.1"/>
</dbReference>
<sequence length="297" mass="32758">MAAEQLEAWDIVSGVGLTALIVAAGRAIDSNRADALIDDPLAAHFLEAADAPVPMPTDLGTAERDGAESLAIWTHMSNHLGVRTRFFDDCFLRARAEGAEQAVVVASGLDTRAFRLDLPAGFGFFEIDQPKVLAFKEEVLRGNGAAPRCDWRAVATDLRTSWSGELVRSGFDPAKPTVWVVEGLLMYLTEDAEKQLLDVIRELSAPGSRLVCEHLRDIPSLARDPEFARVPAYFHVELPELLLGESERPRPEDRIAAWGWEVSTRTSAEMAGRYRRKFDPISQALCSRTHFITARSS</sequence>
<evidence type="ECO:0000256" key="1">
    <source>
        <dbReference type="ARBA" id="ARBA00003907"/>
    </source>
</evidence>
<name>A0ABN3V444_9PSEU</name>
<evidence type="ECO:0000256" key="5">
    <source>
        <dbReference type="ARBA" id="ARBA00022691"/>
    </source>
</evidence>
<accession>A0ABN3V444</accession>
<dbReference type="NCBIfam" id="TIGR00027">
    <property type="entry name" value="mthyl_TIGR00027"/>
    <property type="match status" value="1"/>
</dbReference>